<sequence>MSLSIGLQVYSIRNELKKDFWGALKKVAEIGYKNIEFANHAANDDPGVGFYIDAKTLKKGMDDLGLTTISAHVHPLSLDIIDEVIEYHQTIGNQSIVCGIGYWKNQDEVLQFSEQLNKFGEKCRKNGMDFYYHNHFMEFQKFNGQYVLETILQNTEKDLVKIEFDTYWAQRGGIDPVQYLKRLGDRCDLIHQKDLTEQAVPNNIFEIIGEDCEINMEKLREFSKVDYFTEVGEGTMDIKAIIDEAQRIGVAKYLILEQDHSSRNELESIEISFKNLKRFLENPNK</sequence>
<dbReference type="Gene3D" id="3.20.20.150">
    <property type="entry name" value="Divalent-metal-dependent TIM barrel enzymes"/>
    <property type="match status" value="1"/>
</dbReference>
<dbReference type="InterPro" id="IPR050312">
    <property type="entry name" value="IolE/XylAMocC-like"/>
</dbReference>
<protein>
    <submittedName>
        <fullName evidence="2">Sugar phosphate isomerase/epimerase</fullName>
    </submittedName>
</protein>
<evidence type="ECO:0000313" key="2">
    <source>
        <dbReference type="EMBL" id="MBD1383603.1"/>
    </source>
</evidence>
<evidence type="ECO:0000259" key="1">
    <source>
        <dbReference type="Pfam" id="PF01261"/>
    </source>
</evidence>
<keyword evidence="3" id="KW-1185">Reference proteome</keyword>
<dbReference type="RefSeq" id="WP_191162915.1">
    <property type="nucleotide sequence ID" value="NZ_JACXAI010000070.1"/>
</dbReference>
<gene>
    <name evidence="2" type="ORF">IC621_26015</name>
</gene>
<dbReference type="InterPro" id="IPR013022">
    <property type="entry name" value="Xyl_isomerase-like_TIM-brl"/>
</dbReference>
<feature type="domain" description="Xylose isomerase-like TIM barrel" evidence="1">
    <location>
        <begin position="25"/>
        <end position="273"/>
    </location>
</feature>
<dbReference type="InterPro" id="IPR036237">
    <property type="entry name" value="Xyl_isomerase-like_sf"/>
</dbReference>
<name>A0A926NPB6_9BACI</name>
<organism evidence="2 3">
    <name type="scientific">Metabacillus arenae</name>
    <dbReference type="NCBI Taxonomy" id="2771434"/>
    <lineage>
        <taxon>Bacteria</taxon>
        <taxon>Bacillati</taxon>
        <taxon>Bacillota</taxon>
        <taxon>Bacilli</taxon>
        <taxon>Bacillales</taxon>
        <taxon>Bacillaceae</taxon>
        <taxon>Metabacillus</taxon>
    </lineage>
</organism>
<comment type="caution">
    <text evidence="2">The sequence shown here is derived from an EMBL/GenBank/DDBJ whole genome shotgun (WGS) entry which is preliminary data.</text>
</comment>
<reference evidence="2" key="1">
    <citation type="submission" date="2020-09" db="EMBL/GenBank/DDBJ databases">
        <title>A novel bacterium of genus Bacillus, isolated from South China Sea.</title>
        <authorList>
            <person name="Huang H."/>
            <person name="Mo K."/>
            <person name="Hu Y."/>
        </authorList>
    </citation>
    <scope>NUCLEOTIDE SEQUENCE</scope>
    <source>
        <strain evidence="2">IB182487</strain>
    </source>
</reference>
<dbReference type="AlphaFoldDB" id="A0A926NPB6"/>
<accession>A0A926NPB6</accession>
<dbReference type="SUPFAM" id="SSF51658">
    <property type="entry name" value="Xylose isomerase-like"/>
    <property type="match status" value="1"/>
</dbReference>
<proteinExistence type="predicted"/>
<dbReference type="Proteomes" id="UP000626844">
    <property type="component" value="Unassembled WGS sequence"/>
</dbReference>
<dbReference type="GO" id="GO:0016853">
    <property type="term" value="F:isomerase activity"/>
    <property type="evidence" value="ECO:0007669"/>
    <property type="project" value="UniProtKB-KW"/>
</dbReference>
<dbReference type="PANTHER" id="PTHR12110:SF41">
    <property type="entry name" value="INOSOSE DEHYDRATASE"/>
    <property type="match status" value="1"/>
</dbReference>
<keyword evidence="2" id="KW-0413">Isomerase</keyword>
<evidence type="ECO:0000313" key="3">
    <source>
        <dbReference type="Proteomes" id="UP000626844"/>
    </source>
</evidence>
<dbReference type="EMBL" id="JACXAI010000070">
    <property type="protein sequence ID" value="MBD1383603.1"/>
    <property type="molecule type" value="Genomic_DNA"/>
</dbReference>
<dbReference type="Pfam" id="PF01261">
    <property type="entry name" value="AP_endonuc_2"/>
    <property type="match status" value="1"/>
</dbReference>
<dbReference type="PANTHER" id="PTHR12110">
    <property type="entry name" value="HYDROXYPYRUVATE ISOMERASE"/>
    <property type="match status" value="1"/>
</dbReference>